<keyword evidence="3" id="KW-1185">Reference proteome</keyword>
<dbReference type="EMBL" id="JARJJS010000002">
    <property type="protein sequence ID" value="MDF4025540.1"/>
    <property type="molecule type" value="Genomic_DNA"/>
</dbReference>
<sequence length="342" mass="37046">MKRPRLALALSLCLALGASPLLSAQTAPPLPASASSAPLLEAITVSGVQPGPGLWTVTRGDHTLLILGTLSPIPRDVTWKTDQIDDALAHAGELILPPKVEIKPNVGFFGRLALLPSLIGVRNAPDDATLQQTLPPDVYQRWLAVKARYIGDNRKVERYRPIFAAVELYKEAVKKAGLRKSGDITRTVVDLATKHNVRQVPVPYTLLVDDPRAVVKAFKRSTLDDVSCFTQSVDNIDAQLADMTRRANAWATGDMTNLRDDRRAKQLQTCLDAITEGGVAQRAGIADVPREVRTLWLATVDDAMAHNAQTVAIVPIDDLLGDDGYLAALKAKGYTVQSPDDE</sequence>
<evidence type="ECO:0000313" key="3">
    <source>
        <dbReference type="Proteomes" id="UP001528850"/>
    </source>
</evidence>
<organism evidence="2 3">
    <name type="scientific">Luteibacter sahnii</name>
    <dbReference type="NCBI Taxonomy" id="3021977"/>
    <lineage>
        <taxon>Bacteria</taxon>
        <taxon>Pseudomonadati</taxon>
        <taxon>Pseudomonadota</taxon>
        <taxon>Gammaproteobacteria</taxon>
        <taxon>Lysobacterales</taxon>
        <taxon>Rhodanobacteraceae</taxon>
        <taxon>Luteibacter</taxon>
    </lineage>
</organism>
<reference evidence="2 3" key="1">
    <citation type="journal article" date="2024" name="Curr. Microbiol.">
        <title>Luteibacter sahnii sp. nov., A Novel Yellow-Colored Xanthomonadin Pigment Producing Probiotic Bacterium from Healthy Rice Seed Microbiome.</title>
        <authorList>
            <person name="Jaiswal G."/>
            <person name="Rana R."/>
            <person name="Nayak P.K."/>
            <person name="Chouhan R."/>
            <person name="Gandhi S.G."/>
            <person name="Patel H.K."/>
            <person name="Patil P.B."/>
        </authorList>
    </citation>
    <scope>NUCLEOTIDE SEQUENCE [LARGE SCALE GENOMIC DNA]</scope>
    <source>
        <strain evidence="2 3">PPL201</strain>
    </source>
</reference>
<feature type="chain" id="PRO_5045840757" evidence="1">
    <location>
        <begin position="24"/>
        <end position="342"/>
    </location>
</feature>
<accession>A0ABT6BBY0</accession>
<name>A0ABT6BBY0_9GAMM</name>
<evidence type="ECO:0000256" key="1">
    <source>
        <dbReference type="SAM" id="SignalP"/>
    </source>
</evidence>
<feature type="signal peptide" evidence="1">
    <location>
        <begin position="1"/>
        <end position="23"/>
    </location>
</feature>
<dbReference type="CDD" id="cd14788">
    <property type="entry name" value="GumN"/>
    <property type="match status" value="1"/>
</dbReference>
<proteinExistence type="predicted"/>
<dbReference type="Pfam" id="PF01963">
    <property type="entry name" value="TraB_PrgY_gumN"/>
    <property type="match status" value="1"/>
</dbReference>
<gene>
    <name evidence="2" type="ORF">P3W24_11240</name>
</gene>
<dbReference type="Proteomes" id="UP001528850">
    <property type="component" value="Unassembled WGS sequence"/>
</dbReference>
<dbReference type="InterPro" id="IPR002816">
    <property type="entry name" value="TraB/PrgY/GumN_fam"/>
</dbReference>
<keyword evidence="1" id="KW-0732">Signal</keyword>
<protein>
    <submittedName>
        <fullName evidence="2">TraB/GumN family protein</fullName>
    </submittedName>
</protein>
<comment type="caution">
    <text evidence="2">The sequence shown here is derived from an EMBL/GenBank/DDBJ whole genome shotgun (WGS) entry which is preliminary data.</text>
</comment>
<evidence type="ECO:0000313" key="2">
    <source>
        <dbReference type="EMBL" id="MDF4025540.1"/>
    </source>
</evidence>